<evidence type="ECO:0000313" key="2">
    <source>
        <dbReference type="Proteomes" id="UP000824533"/>
    </source>
</evidence>
<proteinExistence type="predicted"/>
<reference evidence="1 2" key="1">
    <citation type="journal article" date="2021" name="Front. Genet.">
        <title>Chromosome-Level Genome Assembly Reveals Significant Gene Expansion in the Toll and IMD Signaling Pathways of Dendrolimus kikuchii.</title>
        <authorList>
            <person name="Zhou J."/>
            <person name="Wu P."/>
            <person name="Xiong Z."/>
            <person name="Liu N."/>
            <person name="Zhao N."/>
            <person name="Ji M."/>
            <person name="Qiu Y."/>
            <person name="Yang B."/>
        </authorList>
    </citation>
    <scope>NUCLEOTIDE SEQUENCE [LARGE SCALE GENOMIC DNA]</scope>
    <source>
        <strain evidence="1">Ann1</strain>
    </source>
</reference>
<keyword evidence="2" id="KW-1185">Reference proteome</keyword>
<evidence type="ECO:0000313" key="1">
    <source>
        <dbReference type="EMBL" id="KAJ0179963.1"/>
    </source>
</evidence>
<dbReference type="EMBL" id="CM034393">
    <property type="protein sequence ID" value="KAJ0179963.1"/>
    <property type="molecule type" value="Genomic_DNA"/>
</dbReference>
<comment type="caution">
    <text evidence="1">The sequence shown here is derived from an EMBL/GenBank/DDBJ whole genome shotgun (WGS) entry which is preliminary data.</text>
</comment>
<sequence>MWRQFIITVTIAVAAAAIKVPIDRKDENTTDTVSVDKDSEEIQVKSTPIYYVSDDTEVDSYLIPPDPNKPHEKLPDTLVTPATYLLPPSPDKQSNYSFSPTEAGESDWLPITNIQSRLVSSELQPPRYQQEQIPIFFTNQNNFSDSMHSIRNTRMGKVYADPFVVPVPSGRLEPPPINALNEYLKYIELPPQEQGQLTLQPPLLTYRKKVAAEGPVLALSLRPPSVGPPTLKIPTKLYPKKYNSGFKPVPIPIAQFGEGLHDIPRAKPVKLIKPIESSEIDYTSPISAKKNYEYQEAEQKRKIKNVADSYQPFVPSDDTKENYDANISSEQDTSETNHRYPGRNIYSAPLRQAPQVTPQHDNKDPQAADDRTEFRMHGMKGPHSYQFGYDTGKGKNRQFRYEERDNDGQVKGHYGYMDKYGKLRIVNYSAHPEFGFHAEAPVDKE</sequence>
<dbReference type="Proteomes" id="UP000824533">
    <property type="component" value="Linkage Group LG07"/>
</dbReference>
<accession>A0ACC1D7R9</accession>
<protein>
    <submittedName>
        <fullName evidence="1">Uncharacterized protein</fullName>
    </submittedName>
</protein>
<gene>
    <name evidence="1" type="ORF">K1T71_004554</name>
</gene>
<organism evidence="1 2">
    <name type="scientific">Dendrolimus kikuchii</name>
    <dbReference type="NCBI Taxonomy" id="765133"/>
    <lineage>
        <taxon>Eukaryota</taxon>
        <taxon>Metazoa</taxon>
        <taxon>Ecdysozoa</taxon>
        <taxon>Arthropoda</taxon>
        <taxon>Hexapoda</taxon>
        <taxon>Insecta</taxon>
        <taxon>Pterygota</taxon>
        <taxon>Neoptera</taxon>
        <taxon>Endopterygota</taxon>
        <taxon>Lepidoptera</taxon>
        <taxon>Glossata</taxon>
        <taxon>Ditrysia</taxon>
        <taxon>Bombycoidea</taxon>
        <taxon>Lasiocampidae</taxon>
        <taxon>Dendrolimus</taxon>
    </lineage>
</organism>
<name>A0ACC1D7R9_9NEOP</name>